<keyword evidence="2" id="KW-1185">Reference proteome</keyword>
<name>A0A1H6MKW0_9BACT</name>
<dbReference type="KEGG" id="agl:PYTT_2439"/>
<reference evidence="2" key="1">
    <citation type="submission" date="2016-09" db="EMBL/GenBank/DDBJ databases">
        <authorList>
            <person name="Koehorst J."/>
        </authorList>
    </citation>
    <scope>NUCLEOTIDE SEQUENCE [LARGE SCALE GENOMIC DNA]</scope>
</reference>
<dbReference type="Proteomes" id="UP000176204">
    <property type="component" value="Chromosome I"/>
</dbReference>
<proteinExistence type="predicted"/>
<organism evidence="1 2">
    <name type="scientific">Akkermansia glycaniphila</name>
    <dbReference type="NCBI Taxonomy" id="1679444"/>
    <lineage>
        <taxon>Bacteria</taxon>
        <taxon>Pseudomonadati</taxon>
        <taxon>Verrucomicrobiota</taxon>
        <taxon>Verrucomicrobiia</taxon>
        <taxon>Verrucomicrobiales</taxon>
        <taxon>Akkermansiaceae</taxon>
        <taxon>Akkermansia</taxon>
    </lineage>
</organism>
<dbReference type="EMBL" id="LT629973">
    <property type="protein sequence ID" value="SEH99873.1"/>
    <property type="molecule type" value="Genomic_DNA"/>
</dbReference>
<dbReference type="AlphaFoldDB" id="A0A1H6MKW0"/>
<sequence>MNIIFFNFFPRNIFKHLGIYLSCLYSFDGEKIFELLFSFKCSKSTHTLQENVYF</sequence>
<protein>
    <submittedName>
        <fullName evidence="1">Uncharacterized protein</fullName>
    </submittedName>
</protein>
<dbReference type="STRING" id="1679444.PYTT_2439"/>
<evidence type="ECO:0000313" key="2">
    <source>
        <dbReference type="Proteomes" id="UP000176204"/>
    </source>
</evidence>
<evidence type="ECO:0000313" key="1">
    <source>
        <dbReference type="EMBL" id="SEH99873.1"/>
    </source>
</evidence>
<accession>A0A1H6MKW0</accession>
<gene>
    <name evidence="1" type="ORF">PYTT_2439</name>
</gene>